<evidence type="ECO:0000313" key="1">
    <source>
        <dbReference type="EMBL" id="SEN72380.1"/>
    </source>
</evidence>
<sequence>MSLVRFGGWFARDAAGKELGLLGFEFFVKEILRGWIAVFAGVGGVGVNPDLRYSDTSGAVKATGPRLVLSSKSRCLS</sequence>
<dbReference type="EMBL" id="FOCO01000022">
    <property type="protein sequence ID" value="SEN72380.1"/>
    <property type="molecule type" value="Genomic_DNA"/>
</dbReference>
<dbReference type="STRING" id="1077947.SAMN05216227_10223"/>
<keyword evidence="2" id="KW-1185">Reference proteome</keyword>
<dbReference type="Proteomes" id="UP000183002">
    <property type="component" value="Unassembled WGS sequence"/>
</dbReference>
<name>A0A1H8IUD3_9RHOB</name>
<proteinExistence type="predicted"/>
<evidence type="ECO:0000313" key="2">
    <source>
        <dbReference type="Proteomes" id="UP000183002"/>
    </source>
</evidence>
<gene>
    <name evidence="1" type="ORF">SAMN05216227_10223</name>
</gene>
<dbReference type="AlphaFoldDB" id="A0A1H8IUD3"/>
<protein>
    <submittedName>
        <fullName evidence="1">Uncharacterized protein</fullName>
    </submittedName>
</protein>
<organism evidence="1 2">
    <name type="scientific">Pseudorhodobacter antarcticus</name>
    <dbReference type="NCBI Taxonomy" id="1077947"/>
    <lineage>
        <taxon>Bacteria</taxon>
        <taxon>Pseudomonadati</taxon>
        <taxon>Pseudomonadota</taxon>
        <taxon>Alphaproteobacteria</taxon>
        <taxon>Rhodobacterales</taxon>
        <taxon>Paracoccaceae</taxon>
        <taxon>Pseudorhodobacter</taxon>
    </lineage>
</organism>
<accession>A0A1H8IUD3</accession>
<reference evidence="1 2" key="1">
    <citation type="submission" date="2016-10" db="EMBL/GenBank/DDBJ databases">
        <authorList>
            <person name="de Groot N.N."/>
        </authorList>
    </citation>
    <scope>NUCLEOTIDE SEQUENCE [LARGE SCALE GENOMIC DNA]</scope>
    <source>
        <strain evidence="1 2">CGMCC 1.10836</strain>
    </source>
</reference>